<dbReference type="PANTHER" id="PTHR38048:SF1">
    <property type="entry name" value="HEMERYTHRIN-LIKE DOMAIN-CONTAINING PROTEIN"/>
    <property type="match status" value="1"/>
</dbReference>
<reference evidence="3" key="1">
    <citation type="journal article" date="2014" name="Proc. Natl. Acad. Sci. U.S.A.">
        <title>Extensive sampling of basidiomycete genomes demonstrates inadequacy of the white-rot/brown-rot paradigm for wood decay fungi.</title>
        <authorList>
            <person name="Riley R."/>
            <person name="Salamov A.A."/>
            <person name="Brown D.W."/>
            <person name="Nagy L.G."/>
            <person name="Floudas D."/>
            <person name="Held B.W."/>
            <person name="Levasseur A."/>
            <person name="Lombard V."/>
            <person name="Morin E."/>
            <person name="Otillar R."/>
            <person name="Lindquist E.A."/>
            <person name="Sun H."/>
            <person name="LaButti K.M."/>
            <person name="Schmutz J."/>
            <person name="Jabbour D."/>
            <person name="Luo H."/>
            <person name="Baker S.E."/>
            <person name="Pisabarro A.G."/>
            <person name="Walton J.D."/>
            <person name="Blanchette R.A."/>
            <person name="Henrissat B."/>
            <person name="Martin F."/>
            <person name="Cullen D."/>
            <person name="Hibbett D.S."/>
            <person name="Grigoriev I.V."/>
        </authorList>
    </citation>
    <scope>NUCLEOTIDE SEQUENCE [LARGE SCALE GENOMIC DNA]</scope>
    <source>
        <strain evidence="3">CBS 339.88</strain>
    </source>
</reference>
<evidence type="ECO:0000313" key="3">
    <source>
        <dbReference type="Proteomes" id="UP000027222"/>
    </source>
</evidence>
<name>A0A067T7G1_GALM3</name>
<dbReference type="AlphaFoldDB" id="A0A067T7G1"/>
<feature type="domain" description="Hemerythrin-like" evidence="1">
    <location>
        <begin position="59"/>
        <end position="186"/>
    </location>
</feature>
<evidence type="ECO:0000313" key="2">
    <source>
        <dbReference type="EMBL" id="KDR75854.1"/>
    </source>
</evidence>
<accession>A0A067T7G1</accession>
<dbReference type="PANTHER" id="PTHR38048">
    <property type="entry name" value="EXPRESSED PROTEIN"/>
    <property type="match status" value="1"/>
</dbReference>
<evidence type="ECO:0000259" key="1">
    <source>
        <dbReference type="Pfam" id="PF01814"/>
    </source>
</evidence>
<gene>
    <name evidence="2" type="ORF">GALMADRAFT_248584</name>
</gene>
<dbReference type="InterPro" id="IPR053206">
    <property type="entry name" value="Dimeric_xanthone_biosynth"/>
</dbReference>
<dbReference type="HOGENOM" id="CLU_074846_2_0_1"/>
<protein>
    <recommendedName>
        <fullName evidence="1">Hemerythrin-like domain-containing protein</fullName>
    </recommendedName>
</protein>
<sequence length="209" mass="24355">MRLKVLWRPLSHSRRVQLRGYLIIIPEQTSSIIPSQMSSERSQSTFVSVREERKWNKLSEHMSAFHEHFKVEFNTLYELADGSFTRRGLSLPRYLDTAESMNHHLTMHHTIEERYIFPILAKKMPQFANNDDGPHIASHHGIHEGLAQLETLVQGWKQAPSTYSPTAMRACLDSFRAVLFRHLDEEVTDLRGENLKKYLTLEELESLPM</sequence>
<dbReference type="CDD" id="cd12108">
    <property type="entry name" value="Hr-like"/>
    <property type="match status" value="1"/>
</dbReference>
<dbReference type="Pfam" id="PF01814">
    <property type="entry name" value="Hemerythrin"/>
    <property type="match status" value="1"/>
</dbReference>
<proteinExistence type="predicted"/>
<dbReference type="EMBL" id="KL142380">
    <property type="protein sequence ID" value="KDR75854.1"/>
    <property type="molecule type" value="Genomic_DNA"/>
</dbReference>
<dbReference type="OrthoDB" id="10044044at2759"/>
<dbReference type="Gene3D" id="1.20.120.520">
    <property type="entry name" value="nmb1532 protein domain like"/>
    <property type="match status" value="1"/>
</dbReference>
<dbReference type="STRING" id="685588.A0A067T7G1"/>
<keyword evidence="3" id="KW-1185">Reference proteome</keyword>
<dbReference type="InterPro" id="IPR012312">
    <property type="entry name" value="Hemerythrin-like"/>
</dbReference>
<dbReference type="Proteomes" id="UP000027222">
    <property type="component" value="Unassembled WGS sequence"/>
</dbReference>
<organism evidence="2 3">
    <name type="scientific">Galerina marginata (strain CBS 339.88)</name>
    <dbReference type="NCBI Taxonomy" id="685588"/>
    <lineage>
        <taxon>Eukaryota</taxon>
        <taxon>Fungi</taxon>
        <taxon>Dikarya</taxon>
        <taxon>Basidiomycota</taxon>
        <taxon>Agaricomycotina</taxon>
        <taxon>Agaricomycetes</taxon>
        <taxon>Agaricomycetidae</taxon>
        <taxon>Agaricales</taxon>
        <taxon>Agaricineae</taxon>
        <taxon>Strophariaceae</taxon>
        <taxon>Galerina</taxon>
    </lineage>
</organism>